<dbReference type="GO" id="GO:0008483">
    <property type="term" value="F:transaminase activity"/>
    <property type="evidence" value="ECO:0007669"/>
    <property type="project" value="TreeGrafter"/>
</dbReference>
<evidence type="ECO:0000256" key="2">
    <source>
        <dbReference type="ARBA" id="ARBA00037999"/>
    </source>
</evidence>
<dbReference type="EMBL" id="FUYM01000014">
    <property type="protein sequence ID" value="SKC07515.1"/>
    <property type="molecule type" value="Genomic_DNA"/>
</dbReference>
<name>A0A1T5GGH5_9SPHN</name>
<reference evidence="7" key="1">
    <citation type="submission" date="2017-02" db="EMBL/GenBank/DDBJ databases">
        <authorList>
            <person name="Varghese N."/>
            <person name="Submissions S."/>
        </authorList>
    </citation>
    <scope>NUCLEOTIDE SEQUENCE [LARGE SCALE GENOMIC DNA]</scope>
    <source>
        <strain evidence="7">UM2</strain>
    </source>
</reference>
<dbReference type="GO" id="GO:0030170">
    <property type="term" value="F:pyridoxal phosphate binding"/>
    <property type="evidence" value="ECO:0007669"/>
    <property type="project" value="TreeGrafter"/>
</dbReference>
<feature type="modified residue" description="N6-(pyridoxal phosphate)lysine" evidence="4">
    <location>
        <position position="184"/>
    </location>
</feature>
<dbReference type="InterPro" id="IPR000653">
    <property type="entry name" value="DegT/StrS_aminotransferase"/>
</dbReference>
<evidence type="ECO:0000313" key="6">
    <source>
        <dbReference type="EMBL" id="SKC07515.1"/>
    </source>
</evidence>
<evidence type="ECO:0000256" key="5">
    <source>
        <dbReference type="RuleBase" id="RU004508"/>
    </source>
</evidence>
<dbReference type="AlphaFoldDB" id="A0A1T5GGH5"/>
<evidence type="ECO:0000313" key="7">
    <source>
        <dbReference type="Proteomes" id="UP000189818"/>
    </source>
</evidence>
<keyword evidence="1 4" id="KW-0663">Pyridoxal phosphate</keyword>
<dbReference type="STRING" id="439228.SAMN06295920_11494"/>
<comment type="similarity">
    <text evidence="2 5">Belongs to the DegT/DnrJ/EryC1 family.</text>
</comment>
<dbReference type="Gene3D" id="3.40.640.10">
    <property type="entry name" value="Type I PLP-dependent aspartate aminotransferase-like (Major domain)"/>
    <property type="match status" value="1"/>
</dbReference>
<dbReference type="GO" id="GO:0000271">
    <property type="term" value="P:polysaccharide biosynthetic process"/>
    <property type="evidence" value="ECO:0007669"/>
    <property type="project" value="TreeGrafter"/>
</dbReference>
<dbReference type="PANTHER" id="PTHR30244:SF9">
    <property type="entry name" value="PROTEIN RV3402C"/>
    <property type="match status" value="1"/>
</dbReference>
<keyword evidence="7" id="KW-1185">Reference proteome</keyword>
<dbReference type="PIRSF" id="PIRSF000390">
    <property type="entry name" value="PLP_StrS"/>
    <property type="match status" value="1"/>
</dbReference>
<dbReference type="RefSeq" id="WP_079650624.1">
    <property type="nucleotide sequence ID" value="NZ_FUYM01000014.1"/>
</dbReference>
<proteinExistence type="inferred from homology"/>
<evidence type="ECO:0000256" key="4">
    <source>
        <dbReference type="PIRSR" id="PIRSR000390-2"/>
    </source>
</evidence>
<feature type="active site" description="Proton acceptor" evidence="3">
    <location>
        <position position="184"/>
    </location>
</feature>
<dbReference type="Pfam" id="PF01041">
    <property type="entry name" value="DegT_DnrJ_EryC1"/>
    <property type="match status" value="1"/>
</dbReference>
<dbReference type="SUPFAM" id="SSF53383">
    <property type="entry name" value="PLP-dependent transferases"/>
    <property type="match status" value="1"/>
</dbReference>
<gene>
    <name evidence="6" type="ORF">SAMN06295920_11494</name>
</gene>
<dbReference type="InterPro" id="IPR015421">
    <property type="entry name" value="PyrdxlP-dep_Trfase_major"/>
</dbReference>
<organism evidence="6 7">
    <name type="scientific">Rhizorhabdus histidinilytica</name>
    <dbReference type="NCBI Taxonomy" id="439228"/>
    <lineage>
        <taxon>Bacteria</taxon>
        <taxon>Pseudomonadati</taxon>
        <taxon>Pseudomonadota</taxon>
        <taxon>Alphaproteobacteria</taxon>
        <taxon>Sphingomonadales</taxon>
        <taxon>Sphingomonadaceae</taxon>
        <taxon>Rhizorhabdus</taxon>
    </lineage>
</organism>
<dbReference type="OrthoDB" id="9768668at2"/>
<accession>A0A1T5GGH5</accession>
<sequence>MTRLPIARPRMPAAKVLLPYLQRIDAQRCYTNFGPLVAELEARLADRLGLDPTCVATVSNATAGLSLALRSVAGERRGVCLIPSWTFVATAHAVAAAGLAPFLVDVDEASWALTPAIALDAVARIDGPVAAIMPVAPFGAPLDIAGWDRFTVLTGIPVVIDAAAGHDGLRAGDTPCVVSLHATKILGAGEGGYVACRRPELAIEIRKRSNFGFYGARDAEVAACNAKMSEYHAAVALASMDAYAADIGGFRAVATGYRDRLAGRTDIGWQPGYGTEWCGSTCVARFAGEDRDRIAARLDAAGIDSRAWWGGGVHHQTAFAELPRLPLPVTERLARETIGLPCFVDMAEEEVARVCDTLNSMARVPLRRAA</sequence>
<dbReference type="Proteomes" id="UP000189818">
    <property type="component" value="Unassembled WGS sequence"/>
</dbReference>
<dbReference type="InterPro" id="IPR015424">
    <property type="entry name" value="PyrdxlP-dep_Trfase"/>
</dbReference>
<evidence type="ECO:0000256" key="1">
    <source>
        <dbReference type="ARBA" id="ARBA00022898"/>
    </source>
</evidence>
<dbReference type="PANTHER" id="PTHR30244">
    <property type="entry name" value="TRANSAMINASE"/>
    <property type="match status" value="1"/>
</dbReference>
<evidence type="ECO:0000256" key="3">
    <source>
        <dbReference type="PIRSR" id="PIRSR000390-1"/>
    </source>
</evidence>
<protein>
    <submittedName>
        <fullName evidence="6">dTDP-4-amino-4,6-dideoxygalactose transaminase</fullName>
    </submittedName>
</protein>